<dbReference type="Proteomes" id="UP001233999">
    <property type="component" value="Unassembled WGS sequence"/>
</dbReference>
<protein>
    <submittedName>
        <fullName evidence="2">Uncharacterized protein</fullName>
    </submittedName>
</protein>
<reference evidence="2" key="2">
    <citation type="submission" date="2023-05" db="EMBL/GenBank/DDBJ databases">
        <authorList>
            <person name="Fouks B."/>
        </authorList>
    </citation>
    <scope>NUCLEOTIDE SEQUENCE</scope>
    <source>
        <strain evidence="2">Stay&amp;Tobe</strain>
        <tissue evidence="2">Testes</tissue>
    </source>
</reference>
<accession>A0AAD8ER35</accession>
<proteinExistence type="predicted"/>
<evidence type="ECO:0000313" key="2">
    <source>
        <dbReference type="EMBL" id="KAJ9600145.1"/>
    </source>
</evidence>
<keyword evidence="3" id="KW-1185">Reference proteome</keyword>
<feature type="compositionally biased region" description="Polar residues" evidence="1">
    <location>
        <begin position="20"/>
        <end position="41"/>
    </location>
</feature>
<organism evidence="2 3">
    <name type="scientific">Diploptera punctata</name>
    <name type="common">Pacific beetle cockroach</name>
    <dbReference type="NCBI Taxonomy" id="6984"/>
    <lineage>
        <taxon>Eukaryota</taxon>
        <taxon>Metazoa</taxon>
        <taxon>Ecdysozoa</taxon>
        <taxon>Arthropoda</taxon>
        <taxon>Hexapoda</taxon>
        <taxon>Insecta</taxon>
        <taxon>Pterygota</taxon>
        <taxon>Neoptera</taxon>
        <taxon>Polyneoptera</taxon>
        <taxon>Dictyoptera</taxon>
        <taxon>Blattodea</taxon>
        <taxon>Blaberoidea</taxon>
        <taxon>Blaberidae</taxon>
        <taxon>Diplopterinae</taxon>
        <taxon>Diploptera</taxon>
    </lineage>
</organism>
<name>A0AAD8ER35_DIPPU</name>
<feature type="region of interest" description="Disordered" evidence="1">
    <location>
        <begin position="1"/>
        <end position="57"/>
    </location>
</feature>
<dbReference type="AlphaFoldDB" id="A0AAD8ER35"/>
<gene>
    <name evidence="2" type="ORF">L9F63_009555</name>
</gene>
<reference evidence="2" key="1">
    <citation type="journal article" date="2023" name="IScience">
        <title>Live-bearing cockroach genome reveals convergent evolutionary mechanisms linked to viviparity in insects and beyond.</title>
        <authorList>
            <person name="Fouks B."/>
            <person name="Harrison M.C."/>
            <person name="Mikhailova A.A."/>
            <person name="Marchal E."/>
            <person name="English S."/>
            <person name="Carruthers M."/>
            <person name="Jennings E.C."/>
            <person name="Chiamaka E.L."/>
            <person name="Frigard R.A."/>
            <person name="Pippel M."/>
            <person name="Attardo G.M."/>
            <person name="Benoit J.B."/>
            <person name="Bornberg-Bauer E."/>
            <person name="Tobe S.S."/>
        </authorList>
    </citation>
    <scope>NUCLEOTIDE SEQUENCE</scope>
    <source>
        <strain evidence="2">Stay&amp;Tobe</strain>
    </source>
</reference>
<dbReference type="EMBL" id="JASPKZ010000446">
    <property type="protein sequence ID" value="KAJ9600145.1"/>
    <property type="molecule type" value="Genomic_DNA"/>
</dbReference>
<comment type="caution">
    <text evidence="2">The sequence shown here is derived from an EMBL/GenBank/DDBJ whole genome shotgun (WGS) entry which is preliminary data.</text>
</comment>
<sequence length="92" mass="10033">MCGPGKSVSVADFPPDPDQTGPSTSVAGTSTDNDNSTGTRKQSVEVPGKRKIKNSIQNHHQKIRTILCKTVTQISHYPILLQMPNFQKNLTD</sequence>
<evidence type="ECO:0000256" key="1">
    <source>
        <dbReference type="SAM" id="MobiDB-lite"/>
    </source>
</evidence>
<evidence type="ECO:0000313" key="3">
    <source>
        <dbReference type="Proteomes" id="UP001233999"/>
    </source>
</evidence>